<feature type="region of interest" description="Disordered" evidence="1">
    <location>
        <begin position="364"/>
        <end position="390"/>
    </location>
</feature>
<feature type="compositionally biased region" description="Acidic residues" evidence="1">
    <location>
        <begin position="324"/>
        <end position="334"/>
    </location>
</feature>
<feature type="region of interest" description="Disordered" evidence="1">
    <location>
        <begin position="248"/>
        <end position="285"/>
    </location>
</feature>
<sequence>MRSVVAFAAVVLLVQFLVPTSALFFRHRRELPDRFGKIFQRVKKDIHRPVEKKSLADPFEEFLTPKRRSFRSLFDTRVKRDLHPTTNNLPSDPFAEFVKRKERSLGGLFDGLFDVTDFINKVVEEEKEMLEAEQEMMENGDFEVVENTSREEDVGSGEKVIVHEEVLQDKKTGMSVVIDEISMDGEEYGDLFSSEESSDCDEKKPPKEITKRDVSGAEEYKMADDDGVLEQFNDWVKEILGMSDPMFGHDTEDYPEMADDSAEEPDDDPEMTDEIPNTSEAEPEDDGFMEFLAEINELVRDEVFGSDESEESDEMEIPNIPEVTEADDNPEITDDIPNTPDATEAEDDGFKEFLADLKELIREEVFSNDDSEESDETIEEDFPDDTLKSGTHVPTREILVGNKFKMADGNSVLEKFNKWFKDVLGMTDLTNGNEDKCSETDNNPNINDGIPDSTETAHDENDDDFDFELEDFSYKRAQITELSSENEILH</sequence>
<evidence type="ECO:0000313" key="4">
    <source>
        <dbReference type="RefSeq" id="XP_035663535.1"/>
    </source>
</evidence>
<gene>
    <name evidence="4" type="primary">LOC118407211</name>
</gene>
<evidence type="ECO:0000256" key="2">
    <source>
        <dbReference type="SAM" id="SignalP"/>
    </source>
</evidence>
<organism evidence="3 4">
    <name type="scientific">Branchiostoma floridae</name>
    <name type="common">Florida lancelet</name>
    <name type="synonym">Amphioxus</name>
    <dbReference type="NCBI Taxonomy" id="7739"/>
    <lineage>
        <taxon>Eukaryota</taxon>
        <taxon>Metazoa</taxon>
        <taxon>Chordata</taxon>
        <taxon>Cephalochordata</taxon>
        <taxon>Leptocardii</taxon>
        <taxon>Amphioxiformes</taxon>
        <taxon>Branchiostomatidae</taxon>
        <taxon>Branchiostoma</taxon>
    </lineage>
</organism>
<feature type="region of interest" description="Disordered" evidence="1">
    <location>
        <begin position="305"/>
        <end position="349"/>
    </location>
</feature>
<feature type="compositionally biased region" description="Basic and acidic residues" evidence="1">
    <location>
        <begin position="200"/>
        <end position="216"/>
    </location>
</feature>
<proteinExistence type="predicted"/>
<feature type="compositionally biased region" description="Acidic residues" evidence="1">
    <location>
        <begin position="366"/>
        <end position="384"/>
    </location>
</feature>
<protein>
    <submittedName>
        <fullName evidence="4">Uncharacterized protein LOC118407211 isoform X1</fullName>
    </submittedName>
</protein>
<feature type="compositionally biased region" description="Acidic residues" evidence="1">
    <location>
        <begin position="305"/>
        <end position="316"/>
    </location>
</feature>
<dbReference type="RefSeq" id="XP_035663535.1">
    <property type="nucleotide sequence ID" value="XM_035807642.1"/>
</dbReference>
<evidence type="ECO:0000313" key="3">
    <source>
        <dbReference type="Proteomes" id="UP000001554"/>
    </source>
</evidence>
<reference evidence="4" key="2">
    <citation type="submission" date="2025-08" db="UniProtKB">
        <authorList>
            <consortium name="RefSeq"/>
        </authorList>
    </citation>
    <scope>IDENTIFICATION</scope>
    <source>
        <strain evidence="4">S238N-H82</strain>
        <tissue evidence="4">Testes</tissue>
    </source>
</reference>
<dbReference type="KEGG" id="bfo:118407211"/>
<keyword evidence="2" id="KW-0732">Signal</keyword>
<accession>A0A9J7HPV6</accession>
<name>A0A9J7HPV6_BRAFL</name>
<feature type="chain" id="PRO_5039935493" evidence="2">
    <location>
        <begin position="23"/>
        <end position="490"/>
    </location>
</feature>
<keyword evidence="3" id="KW-1185">Reference proteome</keyword>
<reference evidence="3" key="1">
    <citation type="journal article" date="2020" name="Nat. Ecol. Evol.">
        <title>Deeply conserved synteny resolves early events in vertebrate evolution.</title>
        <authorList>
            <person name="Simakov O."/>
            <person name="Marletaz F."/>
            <person name="Yue J.X."/>
            <person name="O'Connell B."/>
            <person name="Jenkins J."/>
            <person name="Brandt A."/>
            <person name="Calef R."/>
            <person name="Tung C.H."/>
            <person name="Huang T.K."/>
            <person name="Schmutz J."/>
            <person name="Satoh N."/>
            <person name="Yu J.K."/>
            <person name="Putnam N.H."/>
            <person name="Green R.E."/>
            <person name="Rokhsar D.S."/>
        </authorList>
    </citation>
    <scope>NUCLEOTIDE SEQUENCE [LARGE SCALE GENOMIC DNA]</scope>
    <source>
        <strain evidence="3">S238N-H82</strain>
    </source>
</reference>
<feature type="compositionally biased region" description="Low complexity" evidence="1">
    <location>
        <begin position="441"/>
        <end position="452"/>
    </location>
</feature>
<feature type="region of interest" description="Disordered" evidence="1">
    <location>
        <begin position="433"/>
        <end position="464"/>
    </location>
</feature>
<dbReference type="OrthoDB" id="6359792at2759"/>
<feature type="compositionally biased region" description="Acidic residues" evidence="1">
    <location>
        <begin position="253"/>
        <end position="273"/>
    </location>
</feature>
<dbReference type="Proteomes" id="UP000001554">
    <property type="component" value="Chromosome 19"/>
</dbReference>
<feature type="region of interest" description="Disordered" evidence="1">
    <location>
        <begin position="190"/>
        <end position="216"/>
    </location>
</feature>
<dbReference type="GeneID" id="118407211"/>
<dbReference type="AlphaFoldDB" id="A0A9J7HPV6"/>
<feature type="signal peptide" evidence="2">
    <location>
        <begin position="1"/>
        <end position="22"/>
    </location>
</feature>
<evidence type="ECO:0000256" key="1">
    <source>
        <dbReference type="SAM" id="MobiDB-lite"/>
    </source>
</evidence>